<dbReference type="GO" id="GO:0016740">
    <property type="term" value="F:transferase activity"/>
    <property type="evidence" value="ECO:0007669"/>
    <property type="project" value="UniProtKB-KW"/>
</dbReference>
<dbReference type="CDD" id="cd06532">
    <property type="entry name" value="Glyco_transf_25"/>
    <property type="match status" value="1"/>
</dbReference>
<sequence>MFDKIFYINLAHRTDRDKNVKEQIKKLYPDSQRMNNILEKIDGVYGNKLDIPNLSSDLITKEGKNDAMNNLSAVYIPLTKGAIGCALSHRKAYQKIIDDNLNSALILEDDIAIDPQFMNKITQILQNCPNDYDVLFLGYHRWSILYLQKNINNLISQSSAVFGLFGYIVSNKGARKLMNIFPITKQIDSEMSSYFREPEIKTISDFIDYKTYGKYLNLIPKKENNNFTINAYIVNPNHRLIFSDESNTSTRFGTDIQIRELFNGVYRQNEFSKNESSCITSYNSHDTLINIICMLLIASIVYLIVISI</sequence>
<dbReference type="InterPro" id="IPR050757">
    <property type="entry name" value="Collagen_mod_GT25"/>
</dbReference>
<keyword evidence="4" id="KW-1133">Transmembrane helix</keyword>
<evidence type="ECO:0000313" key="6">
    <source>
        <dbReference type="EMBL" id="AYV75540.1"/>
    </source>
</evidence>
<evidence type="ECO:0000256" key="4">
    <source>
        <dbReference type="SAM" id="Phobius"/>
    </source>
</evidence>
<protein>
    <submittedName>
        <fullName evidence="6">Glycosyltransferase family 25</fullName>
    </submittedName>
</protein>
<evidence type="ECO:0000256" key="1">
    <source>
        <dbReference type="ARBA" id="ARBA00006721"/>
    </source>
</evidence>
<proteinExistence type="inferred from homology"/>
<dbReference type="PANTHER" id="PTHR10730:SF53">
    <property type="entry name" value="GLYCOSYLTRANSFERASE 25 FAMILY MEMBER"/>
    <property type="match status" value="1"/>
</dbReference>
<keyword evidence="4" id="KW-0472">Membrane</keyword>
<name>A0A3G4ZL14_9VIRU</name>
<keyword evidence="3 6" id="KW-0808">Transferase</keyword>
<evidence type="ECO:0000259" key="5">
    <source>
        <dbReference type="Pfam" id="PF01755"/>
    </source>
</evidence>
<evidence type="ECO:0000256" key="3">
    <source>
        <dbReference type="ARBA" id="ARBA00022679"/>
    </source>
</evidence>
<organism evidence="6">
    <name type="scientific">Terrestrivirus sp</name>
    <dbReference type="NCBI Taxonomy" id="2487775"/>
    <lineage>
        <taxon>Viruses</taxon>
        <taxon>Varidnaviria</taxon>
        <taxon>Bamfordvirae</taxon>
        <taxon>Nucleocytoviricota</taxon>
        <taxon>Megaviricetes</taxon>
        <taxon>Imitervirales</taxon>
        <taxon>Mimiviridae</taxon>
        <taxon>Klosneuvirinae</taxon>
    </lineage>
</organism>
<dbReference type="Pfam" id="PF01755">
    <property type="entry name" value="Glyco_transf_25"/>
    <property type="match status" value="1"/>
</dbReference>
<evidence type="ECO:0000256" key="2">
    <source>
        <dbReference type="ARBA" id="ARBA00022676"/>
    </source>
</evidence>
<feature type="transmembrane region" description="Helical" evidence="4">
    <location>
        <begin position="287"/>
        <end position="306"/>
    </location>
</feature>
<feature type="domain" description="Glycosyl transferase family 25" evidence="5">
    <location>
        <begin position="3"/>
        <end position="188"/>
    </location>
</feature>
<dbReference type="EMBL" id="MK071980">
    <property type="protein sequence ID" value="AYV75540.1"/>
    <property type="molecule type" value="Genomic_DNA"/>
</dbReference>
<accession>A0A3G4ZL14</accession>
<dbReference type="PANTHER" id="PTHR10730">
    <property type="entry name" value="PROCOLLAGEN-LYSINE,2-OXOGLUTARATE 5-DIOXYGENASE/GLYCOSYLTRANSFERASE 25 FAMILY MEMBER"/>
    <property type="match status" value="1"/>
</dbReference>
<gene>
    <name evidence="6" type="ORF">Terrestrivirus2_48</name>
</gene>
<dbReference type="InterPro" id="IPR002654">
    <property type="entry name" value="Glyco_trans_25"/>
</dbReference>
<keyword evidence="2" id="KW-0328">Glycosyltransferase</keyword>
<comment type="similarity">
    <text evidence="1">Belongs to the glycosyltransferase 25 family.</text>
</comment>
<keyword evidence="4" id="KW-0812">Transmembrane</keyword>
<reference evidence="6" key="1">
    <citation type="submission" date="2018-10" db="EMBL/GenBank/DDBJ databases">
        <title>Hidden diversity of soil giant viruses.</title>
        <authorList>
            <person name="Schulz F."/>
            <person name="Alteio L."/>
            <person name="Goudeau D."/>
            <person name="Ryan E.M."/>
            <person name="Malmstrom R.R."/>
            <person name="Blanchard J."/>
            <person name="Woyke T."/>
        </authorList>
    </citation>
    <scope>NUCLEOTIDE SEQUENCE</scope>
    <source>
        <strain evidence="6">TEV1</strain>
    </source>
</reference>